<keyword evidence="1" id="KW-1133">Transmembrane helix</keyword>
<feature type="transmembrane region" description="Helical" evidence="1">
    <location>
        <begin position="131"/>
        <end position="152"/>
    </location>
</feature>
<dbReference type="RefSeq" id="WP_330161558.1">
    <property type="nucleotide sequence ID" value="NZ_BAAAJA010000025.1"/>
</dbReference>
<evidence type="ECO:0000256" key="1">
    <source>
        <dbReference type="SAM" id="Phobius"/>
    </source>
</evidence>
<dbReference type="InterPro" id="IPR018750">
    <property type="entry name" value="DUF2306_membrane"/>
</dbReference>
<dbReference type="Pfam" id="PF10067">
    <property type="entry name" value="DUF2306"/>
    <property type="match status" value="1"/>
</dbReference>
<keyword evidence="1" id="KW-0472">Membrane</keyword>
<organism evidence="2 3">
    <name type="scientific">Nocardiopsis tropica</name>
    <dbReference type="NCBI Taxonomy" id="109330"/>
    <lineage>
        <taxon>Bacteria</taxon>
        <taxon>Bacillati</taxon>
        <taxon>Actinomycetota</taxon>
        <taxon>Actinomycetes</taxon>
        <taxon>Streptosporangiales</taxon>
        <taxon>Nocardiopsidaceae</taxon>
        <taxon>Nocardiopsis</taxon>
    </lineage>
</organism>
<feature type="transmembrane region" description="Helical" evidence="1">
    <location>
        <begin position="208"/>
        <end position="228"/>
    </location>
</feature>
<feature type="transmembrane region" description="Helical" evidence="1">
    <location>
        <begin position="64"/>
        <end position="85"/>
    </location>
</feature>
<accession>A0ABU7KZN1</accession>
<protein>
    <submittedName>
        <fullName evidence="2">DUF2306 domain-containing protein</fullName>
    </submittedName>
</protein>
<dbReference type="Proteomes" id="UP001348641">
    <property type="component" value="Unassembled WGS sequence"/>
</dbReference>
<proteinExistence type="predicted"/>
<evidence type="ECO:0000313" key="3">
    <source>
        <dbReference type="Proteomes" id="UP001348641"/>
    </source>
</evidence>
<feature type="transmembrane region" description="Helical" evidence="1">
    <location>
        <begin position="27"/>
        <end position="44"/>
    </location>
</feature>
<gene>
    <name evidence="2" type="ORF">Q8A49_30000</name>
</gene>
<feature type="transmembrane region" description="Helical" evidence="1">
    <location>
        <begin position="164"/>
        <end position="188"/>
    </location>
</feature>
<sequence>MTTSTAKPPGTAADRERPAARWWERPWIAPLALLCGTFAAFSVPPYARLDPATAPIPIWEEPGWYYPMLLTHIFGGTVLMALVTLQVWPWLRLKHPAVHRWSGRAYVMLGVPFVGVPALLIAPYSHGGTSVALINTVWALSWLAFTAIGYTMARRRRYRVHREWMLRSFALILSIPLARVSVPLLMLAALPRLESGYGGDMEALILDIAPGAAFLNTVLPLLFVEWWLKYRRPRGRGARAPRTA</sequence>
<evidence type="ECO:0000313" key="2">
    <source>
        <dbReference type="EMBL" id="MEE2054738.1"/>
    </source>
</evidence>
<name>A0ABU7KZN1_9ACTN</name>
<keyword evidence="1" id="KW-0812">Transmembrane</keyword>
<comment type="caution">
    <text evidence="2">The sequence shown here is derived from an EMBL/GenBank/DDBJ whole genome shotgun (WGS) entry which is preliminary data.</text>
</comment>
<feature type="transmembrane region" description="Helical" evidence="1">
    <location>
        <begin position="106"/>
        <end position="125"/>
    </location>
</feature>
<dbReference type="EMBL" id="JAUUCC010000127">
    <property type="protein sequence ID" value="MEE2054738.1"/>
    <property type="molecule type" value="Genomic_DNA"/>
</dbReference>
<reference evidence="2 3" key="1">
    <citation type="submission" date="2023-07" db="EMBL/GenBank/DDBJ databases">
        <authorList>
            <person name="Girao M."/>
            <person name="Carvalho M.F."/>
        </authorList>
    </citation>
    <scope>NUCLEOTIDE SEQUENCE [LARGE SCALE GENOMIC DNA]</scope>
    <source>
        <strain evidence="2 3">66/93</strain>
    </source>
</reference>